<accession>A0A0C9V6A2</accession>
<feature type="non-terminal residue" evidence="1">
    <location>
        <position position="120"/>
    </location>
</feature>
<dbReference type="GO" id="GO:0003676">
    <property type="term" value="F:nucleic acid binding"/>
    <property type="evidence" value="ECO:0007669"/>
    <property type="project" value="InterPro"/>
</dbReference>
<dbReference type="Proteomes" id="UP000054279">
    <property type="component" value="Unassembled WGS sequence"/>
</dbReference>
<sequence length="120" mass="14186">CCAKRILELQLDFKEQKSLVQKVIEECGHICIFLPKFHCELNFIEFFWGAVKKYLPEHCDYTFKTLQENMPMALASVSLQTIWKWEHRMAHWVAAYDVGLGVKEAQKKVREFSSKKYTSH</sequence>
<gene>
    <name evidence="1" type="ORF">M422DRAFT_82527</name>
</gene>
<dbReference type="OrthoDB" id="2449121at2759"/>
<reference evidence="1 2" key="1">
    <citation type="submission" date="2014-06" db="EMBL/GenBank/DDBJ databases">
        <title>Evolutionary Origins and Diversification of the Mycorrhizal Mutualists.</title>
        <authorList>
            <consortium name="DOE Joint Genome Institute"/>
            <consortium name="Mycorrhizal Genomics Consortium"/>
            <person name="Kohler A."/>
            <person name="Kuo A."/>
            <person name="Nagy L.G."/>
            <person name="Floudas D."/>
            <person name="Copeland A."/>
            <person name="Barry K.W."/>
            <person name="Cichocki N."/>
            <person name="Veneault-Fourrey C."/>
            <person name="LaButti K."/>
            <person name="Lindquist E.A."/>
            <person name="Lipzen A."/>
            <person name="Lundell T."/>
            <person name="Morin E."/>
            <person name="Murat C."/>
            <person name="Riley R."/>
            <person name="Ohm R."/>
            <person name="Sun H."/>
            <person name="Tunlid A."/>
            <person name="Henrissat B."/>
            <person name="Grigoriev I.V."/>
            <person name="Hibbett D.S."/>
            <person name="Martin F."/>
        </authorList>
    </citation>
    <scope>NUCLEOTIDE SEQUENCE [LARGE SCALE GENOMIC DNA]</scope>
    <source>
        <strain evidence="1 2">SS14</strain>
    </source>
</reference>
<proteinExistence type="predicted"/>
<name>A0A0C9V6A2_SPHS4</name>
<dbReference type="Gene3D" id="3.30.420.10">
    <property type="entry name" value="Ribonuclease H-like superfamily/Ribonuclease H"/>
    <property type="match status" value="1"/>
</dbReference>
<dbReference type="EMBL" id="KN837172">
    <property type="protein sequence ID" value="KIJ37122.1"/>
    <property type="molecule type" value="Genomic_DNA"/>
</dbReference>
<evidence type="ECO:0000313" key="2">
    <source>
        <dbReference type="Proteomes" id="UP000054279"/>
    </source>
</evidence>
<feature type="non-terminal residue" evidence="1">
    <location>
        <position position="1"/>
    </location>
</feature>
<evidence type="ECO:0000313" key="1">
    <source>
        <dbReference type="EMBL" id="KIJ37122.1"/>
    </source>
</evidence>
<dbReference type="PANTHER" id="PTHR35871:SF1">
    <property type="entry name" value="CXC1-LIKE CYSTEINE CLUSTER ASSOCIATED WITH KDZ TRANSPOSASES DOMAIN-CONTAINING PROTEIN"/>
    <property type="match status" value="1"/>
</dbReference>
<dbReference type="AlphaFoldDB" id="A0A0C9V6A2"/>
<dbReference type="HOGENOM" id="CLU_005726_8_1_1"/>
<dbReference type="PANTHER" id="PTHR35871">
    <property type="entry name" value="EXPRESSED PROTEIN"/>
    <property type="match status" value="1"/>
</dbReference>
<keyword evidence="2" id="KW-1185">Reference proteome</keyword>
<protein>
    <submittedName>
        <fullName evidence="1">Unplaced genomic scaffold SPHSTscaffold_97, whole genome shotgun sequence</fullName>
    </submittedName>
</protein>
<dbReference type="InterPro" id="IPR036397">
    <property type="entry name" value="RNaseH_sf"/>
</dbReference>
<organism evidence="1 2">
    <name type="scientific">Sphaerobolus stellatus (strain SS14)</name>
    <dbReference type="NCBI Taxonomy" id="990650"/>
    <lineage>
        <taxon>Eukaryota</taxon>
        <taxon>Fungi</taxon>
        <taxon>Dikarya</taxon>
        <taxon>Basidiomycota</taxon>
        <taxon>Agaricomycotina</taxon>
        <taxon>Agaricomycetes</taxon>
        <taxon>Phallomycetidae</taxon>
        <taxon>Geastrales</taxon>
        <taxon>Sphaerobolaceae</taxon>
        <taxon>Sphaerobolus</taxon>
    </lineage>
</organism>